<dbReference type="EMBL" id="CAJNOJ010000174">
    <property type="protein sequence ID" value="CAF1243288.1"/>
    <property type="molecule type" value="Genomic_DNA"/>
</dbReference>
<dbReference type="Proteomes" id="UP000663852">
    <property type="component" value="Unassembled WGS sequence"/>
</dbReference>
<evidence type="ECO:0008006" key="6">
    <source>
        <dbReference type="Google" id="ProtNLM"/>
    </source>
</evidence>
<dbReference type="SUPFAM" id="SSF103657">
    <property type="entry name" value="BAR/IMD domain-like"/>
    <property type="match status" value="1"/>
</dbReference>
<feature type="region of interest" description="Disordered" evidence="2">
    <location>
        <begin position="348"/>
        <end position="420"/>
    </location>
</feature>
<gene>
    <name evidence="4" type="ORF">EDS130_LOCUS27575</name>
    <name evidence="3" type="ORF">XAT740_LOCUS24161</name>
</gene>
<proteinExistence type="predicted"/>
<reference evidence="3" key="1">
    <citation type="submission" date="2021-02" db="EMBL/GenBank/DDBJ databases">
        <authorList>
            <person name="Nowell W R."/>
        </authorList>
    </citation>
    <scope>NUCLEOTIDE SEQUENCE</scope>
</reference>
<name>A0A814WUD0_ADIRI</name>
<keyword evidence="5" id="KW-1185">Reference proteome</keyword>
<dbReference type="Gene3D" id="1.20.1270.60">
    <property type="entry name" value="Arfaptin homology (AH) domain/BAR domain"/>
    <property type="match status" value="1"/>
</dbReference>
<dbReference type="AlphaFoldDB" id="A0A814WUD0"/>
<dbReference type="Proteomes" id="UP000663828">
    <property type="component" value="Unassembled WGS sequence"/>
</dbReference>
<comment type="caution">
    <text evidence="3">The sequence shown here is derived from an EMBL/GenBank/DDBJ whole genome shotgun (WGS) entry which is preliminary data.</text>
</comment>
<dbReference type="EMBL" id="CAJNOR010001856">
    <property type="protein sequence ID" value="CAF1210400.1"/>
    <property type="molecule type" value="Genomic_DNA"/>
</dbReference>
<evidence type="ECO:0000313" key="4">
    <source>
        <dbReference type="EMBL" id="CAF1243288.1"/>
    </source>
</evidence>
<organism evidence="3 5">
    <name type="scientific">Adineta ricciae</name>
    <name type="common">Rotifer</name>
    <dbReference type="NCBI Taxonomy" id="249248"/>
    <lineage>
        <taxon>Eukaryota</taxon>
        <taxon>Metazoa</taxon>
        <taxon>Spiralia</taxon>
        <taxon>Gnathifera</taxon>
        <taxon>Rotifera</taxon>
        <taxon>Eurotatoria</taxon>
        <taxon>Bdelloidea</taxon>
        <taxon>Adinetida</taxon>
        <taxon>Adinetidae</taxon>
        <taxon>Adineta</taxon>
    </lineage>
</organism>
<sequence>MSIGACVGIKDALAASRLANGNGDNYQLNQYIGKSFYDGENFRAIIECLDDGYNIAQDLIELMQDFRDNEREQARTLTLLSEKWLTRLKQQSSLASYHTTKRAQFDVVRVTKELVRVREATCAEIDKVIDKYRAHIDETYISERLRPGRKHRRSNEFKKLFKTSYASLREVSDELEKLRTQEKKAQDAVRTAERACEILELDSTTTDKHLARAHEDQSKKYTVLIDIKRKIRETKKQHKNAQKVYRHKAMEIFKQCQYEEEERLNQIRETLLDFIQAMHTPKQTNDLNEIFSNLSNKVTTQQNSFDDLLFWAKTYGIESELSKSLPLTPVENDDEEDDDEDLIVESRLAKKSSSHESHKHEKHPSTIRIENEIDDEEPSITVSAKARLRKARPANNSTEKKHHTTTTDLSSTTLAVLNHV</sequence>
<evidence type="ECO:0000256" key="2">
    <source>
        <dbReference type="SAM" id="MobiDB-lite"/>
    </source>
</evidence>
<keyword evidence="1" id="KW-0175">Coiled coil</keyword>
<evidence type="ECO:0000313" key="5">
    <source>
        <dbReference type="Proteomes" id="UP000663828"/>
    </source>
</evidence>
<dbReference type="OrthoDB" id="10000354at2759"/>
<dbReference type="InterPro" id="IPR027267">
    <property type="entry name" value="AH/BAR_dom_sf"/>
</dbReference>
<protein>
    <recommendedName>
        <fullName evidence="6">F-BAR domain-containing protein</fullName>
    </recommendedName>
</protein>
<feature type="coiled-coil region" evidence="1">
    <location>
        <begin position="168"/>
        <end position="244"/>
    </location>
</feature>
<evidence type="ECO:0000256" key="1">
    <source>
        <dbReference type="SAM" id="Coils"/>
    </source>
</evidence>
<evidence type="ECO:0000313" key="3">
    <source>
        <dbReference type="EMBL" id="CAF1210400.1"/>
    </source>
</evidence>
<accession>A0A814WUD0</accession>